<dbReference type="GO" id="GO:0005737">
    <property type="term" value="C:cytoplasm"/>
    <property type="evidence" value="ECO:0007669"/>
    <property type="project" value="UniProtKB-SubCell"/>
</dbReference>
<feature type="binding site" evidence="9">
    <location>
        <position position="21"/>
    </location>
    <ligand>
        <name>ATP</name>
        <dbReference type="ChEBI" id="CHEBI:30616"/>
    </ligand>
</feature>
<feature type="domain" description="Cytidyltransferase-like" evidence="10">
    <location>
        <begin position="9"/>
        <end position="137"/>
    </location>
</feature>
<dbReference type="AlphaFoldDB" id="A0A1G9QB82"/>
<comment type="similarity">
    <text evidence="9">Belongs to the bacterial CoaD family.</text>
</comment>
<dbReference type="EC" id="2.7.7.3" evidence="9"/>
<feature type="binding site" evidence="9">
    <location>
        <position position="102"/>
    </location>
    <ligand>
        <name>ATP</name>
        <dbReference type="ChEBI" id="CHEBI:30616"/>
    </ligand>
</feature>
<keyword evidence="4 9" id="KW-0547">Nucleotide-binding</keyword>
<gene>
    <name evidence="9" type="primary">coaD</name>
    <name evidence="11" type="ORF">SAMN04515677_105119</name>
</gene>
<dbReference type="CDD" id="cd02163">
    <property type="entry name" value="PPAT"/>
    <property type="match status" value="1"/>
</dbReference>
<keyword evidence="3 9" id="KW-0548">Nucleotidyltransferase</keyword>
<keyword evidence="1 9" id="KW-0963">Cytoplasm</keyword>
<evidence type="ECO:0000256" key="5">
    <source>
        <dbReference type="ARBA" id="ARBA00022840"/>
    </source>
</evidence>
<feature type="binding site" evidence="9">
    <location>
        <position position="13"/>
    </location>
    <ligand>
        <name>substrate</name>
    </ligand>
</feature>
<dbReference type="InterPro" id="IPR004821">
    <property type="entry name" value="Cyt_trans-like"/>
</dbReference>
<organism evidence="11 12">
    <name type="scientific">Romboutsia lituseburensis DSM 797</name>
    <dbReference type="NCBI Taxonomy" id="1121325"/>
    <lineage>
        <taxon>Bacteria</taxon>
        <taxon>Bacillati</taxon>
        <taxon>Bacillota</taxon>
        <taxon>Clostridia</taxon>
        <taxon>Peptostreptococcales</taxon>
        <taxon>Peptostreptococcaceae</taxon>
        <taxon>Romboutsia</taxon>
    </lineage>
</organism>
<dbReference type="EMBL" id="FNGW01000005">
    <property type="protein sequence ID" value="SDM08190.1"/>
    <property type="molecule type" value="Genomic_DNA"/>
</dbReference>
<reference evidence="11 12" key="1">
    <citation type="submission" date="2016-10" db="EMBL/GenBank/DDBJ databases">
        <authorList>
            <person name="de Groot N.N."/>
        </authorList>
    </citation>
    <scope>NUCLEOTIDE SEQUENCE [LARGE SCALE GENOMIC DNA]</scope>
    <source>
        <strain evidence="11 12">DSM 797</strain>
    </source>
</reference>
<dbReference type="PANTHER" id="PTHR21342">
    <property type="entry name" value="PHOSPHOPANTETHEINE ADENYLYLTRANSFERASE"/>
    <property type="match status" value="1"/>
</dbReference>
<comment type="subunit">
    <text evidence="9">Homohexamer.</text>
</comment>
<comment type="function">
    <text evidence="9">Reversibly transfers an adenylyl group from ATP to 4'-phosphopantetheine, yielding dephospho-CoA (dPCoA) and pyrophosphate.</text>
</comment>
<dbReference type="NCBIfam" id="TIGR01510">
    <property type="entry name" value="coaD_prev_kdtB"/>
    <property type="match status" value="1"/>
</dbReference>
<dbReference type="SUPFAM" id="SSF52374">
    <property type="entry name" value="Nucleotidylyl transferase"/>
    <property type="match status" value="1"/>
</dbReference>
<keyword evidence="6 9" id="KW-0460">Magnesium</keyword>
<dbReference type="GO" id="GO:0004595">
    <property type="term" value="F:pantetheine-phosphate adenylyltransferase activity"/>
    <property type="evidence" value="ECO:0007669"/>
    <property type="project" value="UniProtKB-UniRule"/>
</dbReference>
<feature type="site" description="Transition state stabilizer" evidence="9">
    <location>
        <position position="21"/>
    </location>
</feature>
<name>A0A1G9QB82_9FIRM</name>
<dbReference type="InterPro" id="IPR014729">
    <property type="entry name" value="Rossmann-like_a/b/a_fold"/>
</dbReference>
<sequence length="165" mass="18708">MEKKIRKAIFAGSFDPITNGHLDIICRSARIFDELQIGVLYNPNKKGMFTFEERVDLIKKCTSNLDNIKVVSFNGLLVNYCQENGIDTLVRGIRSGADIEYELQMAHMNKELNPNIETIILPTATKYSFISSSLIKEVLNFDADIKNLVPKVVLDELKRKANRGK</sequence>
<dbReference type="UniPathway" id="UPA00241">
    <property type="reaction ID" value="UER00355"/>
</dbReference>
<feature type="binding site" evidence="9">
    <location>
        <begin position="13"/>
        <end position="14"/>
    </location>
    <ligand>
        <name>ATP</name>
        <dbReference type="ChEBI" id="CHEBI:30616"/>
    </ligand>
</feature>
<feature type="binding site" evidence="9">
    <location>
        <position position="91"/>
    </location>
    <ligand>
        <name>substrate</name>
    </ligand>
</feature>
<evidence type="ECO:0000256" key="9">
    <source>
        <dbReference type="HAMAP-Rule" id="MF_00151"/>
    </source>
</evidence>
<evidence type="ECO:0000313" key="11">
    <source>
        <dbReference type="EMBL" id="SDM08190.1"/>
    </source>
</evidence>
<dbReference type="Pfam" id="PF01467">
    <property type="entry name" value="CTP_transf_like"/>
    <property type="match status" value="1"/>
</dbReference>
<dbReference type="PANTHER" id="PTHR21342:SF1">
    <property type="entry name" value="PHOSPHOPANTETHEINE ADENYLYLTRANSFERASE"/>
    <property type="match status" value="1"/>
</dbReference>
<evidence type="ECO:0000256" key="2">
    <source>
        <dbReference type="ARBA" id="ARBA00022679"/>
    </source>
</evidence>
<dbReference type="InterPro" id="IPR001980">
    <property type="entry name" value="PPAT"/>
</dbReference>
<dbReference type="STRING" id="1121325.SAMN04515677_105119"/>
<evidence type="ECO:0000256" key="7">
    <source>
        <dbReference type="ARBA" id="ARBA00022993"/>
    </source>
</evidence>
<feature type="binding site" evidence="9">
    <location>
        <position position="77"/>
    </location>
    <ligand>
        <name>substrate</name>
    </ligand>
</feature>
<comment type="catalytic activity">
    <reaction evidence="8 9">
        <text>(R)-4'-phosphopantetheine + ATP + H(+) = 3'-dephospho-CoA + diphosphate</text>
        <dbReference type="Rhea" id="RHEA:19801"/>
        <dbReference type="ChEBI" id="CHEBI:15378"/>
        <dbReference type="ChEBI" id="CHEBI:30616"/>
        <dbReference type="ChEBI" id="CHEBI:33019"/>
        <dbReference type="ChEBI" id="CHEBI:57328"/>
        <dbReference type="ChEBI" id="CHEBI:61723"/>
        <dbReference type="EC" id="2.7.7.3"/>
    </reaction>
</comment>
<keyword evidence="2 9" id="KW-0808">Transferase</keyword>
<evidence type="ECO:0000256" key="1">
    <source>
        <dbReference type="ARBA" id="ARBA00022490"/>
    </source>
</evidence>
<comment type="subcellular location">
    <subcellularLocation>
        <location evidence="9">Cytoplasm</location>
    </subcellularLocation>
</comment>
<dbReference type="RefSeq" id="WP_092726112.1">
    <property type="nucleotide sequence ID" value="NZ_FNGW01000005.1"/>
</dbReference>
<evidence type="ECO:0000259" key="10">
    <source>
        <dbReference type="Pfam" id="PF01467"/>
    </source>
</evidence>
<evidence type="ECO:0000256" key="3">
    <source>
        <dbReference type="ARBA" id="ARBA00022695"/>
    </source>
</evidence>
<feature type="binding site" evidence="9">
    <location>
        <position position="45"/>
    </location>
    <ligand>
        <name>substrate</name>
    </ligand>
</feature>
<dbReference type="PRINTS" id="PR01020">
    <property type="entry name" value="LPSBIOSNTHSS"/>
</dbReference>
<dbReference type="Gene3D" id="3.40.50.620">
    <property type="entry name" value="HUPs"/>
    <property type="match status" value="1"/>
</dbReference>
<comment type="pathway">
    <text evidence="9">Cofactor biosynthesis; coenzyme A biosynthesis; CoA from (R)-pantothenate: step 4/5.</text>
</comment>
<keyword evidence="7 9" id="KW-0173">Coenzyme A biosynthesis</keyword>
<dbReference type="GO" id="GO:0015937">
    <property type="term" value="P:coenzyme A biosynthetic process"/>
    <property type="evidence" value="ECO:0007669"/>
    <property type="project" value="UniProtKB-UniRule"/>
</dbReference>
<proteinExistence type="inferred from homology"/>
<evidence type="ECO:0000256" key="4">
    <source>
        <dbReference type="ARBA" id="ARBA00022741"/>
    </source>
</evidence>
<comment type="cofactor">
    <cofactor evidence="9">
        <name>Mg(2+)</name>
        <dbReference type="ChEBI" id="CHEBI:18420"/>
    </cofactor>
</comment>
<accession>A0A1G9QB82</accession>
<feature type="binding site" evidence="9">
    <location>
        <begin position="92"/>
        <end position="94"/>
    </location>
    <ligand>
        <name>ATP</name>
        <dbReference type="ChEBI" id="CHEBI:30616"/>
    </ligand>
</feature>
<keyword evidence="5 9" id="KW-0067">ATP-binding</keyword>
<dbReference type="GO" id="GO:0005524">
    <property type="term" value="F:ATP binding"/>
    <property type="evidence" value="ECO:0007669"/>
    <property type="project" value="UniProtKB-KW"/>
</dbReference>
<evidence type="ECO:0000256" key="8">
    <source>
        <dbReference type="ARBA" id="ARBA00029346"/>
    </source>
</evidence>
<keyword evidence="12" id="KW-1185">Reference proteome</keyword>
<dbReference type="HAMAP" id="MF_00151">
    <property type="entry name" value="PPAT_bact"/>
    <property type="match status" value="1"/>
</dbReference>
<evidence type="ECO:0000313" key="12">
    <source>
        <dbReference type="Proteomes" id="UP000199068"/>
    </source>
</evidence>
<protein>
    <recommendedName>
        <fullName evidence="9">Phosphopantetheine adenylyltransferase</fullName>
        <ecNumber evidence="9">2.7.7.3</ecNumber>
    </recommendedName>
    <alternativeName>
        <fullName evidence="9">Dephospho-CoA pyrophosphorylase</fullName>
    </alternativeName>
    <alternativeName>
        <fullName evidence="9">Pantetheine-phosphate adenylyltransferase</fullName>
        <shortName evidence="9">PPAT</shortName>
    </alternativeName>
</protein>
<evidence type="ECO:0000256" key="6">
    <source>
        <dbReference type="ARBA" id="ARBA00022842"/>
    </source>
</evidence>
<dbReference type="NCBIfam" id="TIGR00125">
    <property type="entry name" value="cyt_tran_rel"/>
    <property type="match status" value="1"/>
</dbReference>
<feature type="binding site" evidence="9">
    <location>
        <begin position="127"/>
        <end position="133"/>
    </location>
    <ligand>
        <name>ATP</name>
        <dbReference type="ChEBI" id="CHEBI:30616"/>
    </ligand>
</feature>
<dbReference type="Proteomes" id="UP000199068">
    <property type="component" value="Unassembled WGS sequence"/>
</dbReference>